<keyword evidence="4" id="KW-1185">Reference proteome</keyword>
<evidence type="ECO:0000256" key="1">
    <source>
        <dbReference type="SAM" id="SignalP"/>
    </source>
</evidence>
<dbReference type="OrthoDB" id="2012972at2759"/>
<dbReference type="CDD" id="cd00158">
    <property type="entry name" value="RHOD"/>
    <property type="match status" value="1"/>
</dbReference>
<dbReference type="InterPro" id="IPR001763">
    <property type="entry name" value="Rhodanese-like_dom"/>
</dbReference>
<evidence type="ECO:0000313" key="4">
    <source>
        <dbReference type="Proteomes" id="UP001149090"/>
    </source>
</evidence>
<proteinExistence type="predicted"/>
<evidence type="ECO:0000259" key="2">
    <source>
        <dbReference type="PROSITE" id="PS50206"/>
    </source>
</evidence>
<dbReference type="SUPFAM" id="SSF52821">
    <property type="entry name" value="Rhodanese/Cell cycle control phosphatase"/>
    <property type="match status" value="1"/>
</dbReference>
<dbReference type="AlphaFoldDB" id="A0A9Q0LNI8"/>
<dbReference type="PROSITE" id="PS50206">
    <property type="entry name" value="RHODANESE_3"/>
    <property type="match status" value="1"/>
</dbReference>
<dbReference type="PANTHER" id="PTHR43031">
    <property type="entry name" value="FAD-DEPENDENT OXIDOREDUCTASE"/>
    <property type="match status" value="1"/>
</dbReference>
<feature type="chain" id="PRO_5040306860" evidence="1">
    <location>
        <begin position="18"/>
        <end position="173"/>
    </location>
</feature>
<dbReference type="PANTHER" id="PTHR43031:SF1">
    <property type="entry name" value="PYRIDINE NUCLEOTIDE-DISULPHIDE OXIDOREDUCTASE"/>
    <property type="match status" value="1"/>
</dbReference>
<sequence length="173" mass="19416">MKQILILISFLIVFSYGMVQEQAYPKKPIPSTKVIPPYDFAIIQKYAEEFLAKPYHGLMADTVYPDLEDYFIVDIRSPADYCSGHIANAINIPFHTIAANSSLAKLPTDKTILVYCYTGHTASQSTAILNLLGYDAYTLQFSAMAWRNVTQVGIWSDSHLEDVYGANYPFVPC</sequence>
<dbReference type="Proteomes" id="UP001149090">
    <property type="component" value="Unassembled WGS sequence"/>
</dbReference>
<dbReference type="EMBL" id="JAPDFW010000063">
    <property type="protein sequence ID" value="KAJ5076083.1"/>
    <property type="molecule type" value="Genomic_DNA"/>
</dbReference>
<protein>
    <submittedName>
        <fullName evidence="3">Rhodanese-related sulfurtransferases-related</fullName>
    </submittedName>
</protein>
<keyword evidence="1" id="KW-0732">Signal</keyword>
<comment type="caution">
    <text evidence="3">The sequence shown here is derived from an EMBL/GenBank/DDBJ whole genome shotgun (WGS) entry which is preliminary data.</text>
</comment>
<dbReference type="SMART" id="SM00450">
    <property type="entry name" value="RHOD"/>
    <property type="match status" value="1"/>
</dbReference>
<accession>A0A9Q0LNI8</accession>
<evidence type="ECO:0000313" key="3">
    <source>
        <dbReference type="EMBL" id="KAJ5076083.1"/>
    </source>
</evidence>
<gene>
    <name evidence="3" type="ORF">M0811_06945</name>
</gene>
<dbReference type="Pfam" id="PF00581">
    <property type="entry name" value="Rhodanese"/>
    <property type="match status" value="1"/>
</dbReference>
<name>A0A9Q0LNI8_ANAIG</name>
<organism evidence="3 4">
    <name type="scientific">Anaeramoeba ignava</name>
    <name type="common">Anaerobic marine amoeba</name>
    <dbReference type="NCBI Taxonomy" id="1746090"/>
    <lineage>
        <taxon>Eukaryota</taxon>
        <taxon>Metamonada</taxon>
        <taxon>Anaeramoebidae</taxon>
        <taxon>Anaeramoeba</taxon>
    </lineage>
</organism>
<dbReference type="InterPro" id="IPR036873">
    <property type="entry name" value="Rhodanese-like_dom_sf"/>
</dbReference>
<dbReference type="InterPro" id="IPR050229">
    <property type="entry name" value="GlpE_sulfurtransferase"/>
</dbReference>
<feature type="domain" description="Rhodanese" evidence="2">
    <location>
        <begin position="66"/>
        <end position="155"/>
    </location>
</feature>
<dbReference type="Gene3D" id="3.40.250.10">
    <property type="entry name" value="Rhodanese-like domain"/>
    <property type="match status" value="1"/>
</dbReference>
<feature type="signal peptide" evidence="1">
    <location>
        <begin position="1"/>
        <end position="17"/>
    </location>
</feature>
<reference evidence="3" key="1">
    <citation type="submission" date="2022-10" db="EMBL/GenBank/DDBJ databases">
        <title>Novel sulphate-reducing endosymbionts in the free-living metamonad Anaeramoeba.</title>
        <authorList>
            <person name="Jerlstrom-Hultqvist J."/>
            <person name="Cepicka I."/>
            <person name="Gallot-Lavallee L."/>
            <person name="Salas-Leiva D."/>
            <person name="Curtis B.A."/>
            <person name="Zahonova K."/>
            <person name="Pipaliya S."/>
            <person name="Dacks J."/>
            <person name="Roger A.J."/>
        </authorList>
    </citation>
    <scope>NUCLEOTIDE SEQUENCE</scope>
    <source>
        <strain evidence="3">BMAN</strain>
    </source>
</reference>